<evidence type="ECO:0000256" key="2">
    <source>
        <dbReference type="SAM" id="SignalP"/>
    </source>
</evidence>
<sequence length="170" mass="17465">MRLATALPLAAPLALALAACGDTAPADTADTDTAGVDVNLPQVDPRFPSVAPDARTSVNYAGTYAQPVGGGERAITLRTDGTYVMRDPDGTETSGTYNWYDDNSRILIKAGGENQVYAIADGALYRMPDENASTTGTMTEAQTYRRVIGPGGPMGASGSAKAGDASGTTQ</sequence>
<dbReference type="EMBL" id="JAOAMV010000007">
    <property type="protein sequence ID" value="MCT2559970.1"/>
    <property type="molecule type" value="Genomic_DNA"/>
</dbReference>
<dbReference type="PROSITE" id="PS51257">
    <property type="entry name" value="PROKAR_LIPOPROTEIN"/>
    <property type="match status" value="1"/>
</dbReference>
<keyword evidence="4" id="KW-1185">Reference proteome</keyword>
<gene>
    <name evidence="3" type="ORF">N0B51_13385</name>
</gene>
<protein>
    <submittedName>
        <fullName evidence="3">Copper resistance protein NlpE</fullName>
    </submittedName>
</protein>
<comment type="caution">
    <text evidence="3">The sequence shown here is derived from an EMBL/GenBank/DDBJ whole genome shotgun (WGS) entry which is preliminary data.</text>
</comment>
<evidence type="ECO:0000256" key="1">
    <source>
        <dbReference type="SAM" id="MobiDB-lite"/>
    </source>
</evidence>
<evidence type="ECO:0000313" key="4">
    <source>
        <dbReference type="Proteomes" id="UP001142648"/>
    </source>
</evidence>
<proteinExistence type="predicted"/>
<dbReference type="Proteomes" id="UP001142648">
    <property type="component" value="Unassembled WGS sequence"/>
</dbReference>
<feature type="chain" id="PRO_5040896358" evidence="2">
    <location>
        <begin position="19"/>
        <end position="170"/>
    </location>
</feature>
<reference evidence="3" key="1">
    <citation type="submission" date="2022-09" db="EMBL/GenBank/DDBJ databases">
        <title>The genome sequence of Tsuneonella sp. YG55.</title>
        <authorList>
            <person name="Liu Y."/>
        </authorList>
    </citation>
    <scope>NUCLEOTIDE SEQUENCE</scope>
    <source>
        <strain evidence="3">YG55</strain>
    </source>
</reference>
<feature type="compositionally biased region" description="Low complexity" evidence="1">
    <location>
        <begin position="156"/>
        <end position="170"/>
    </location>
</feature>
<dbReference type="RefSeq" id="WP_259963055.1">
    <property type="nucleotide sequence ID" value="NZ_JAOAMV010000007.1"/>
</dbReference>
<name>A0A9X2W2V1_9SPHN</name>
<dbReference type="AlphaFoldDB" id="A0A9X2W2V1"/>
<evidence type="ECO:0000313" key="3">
    <source>
        <dbReference type="EMBL" id="MCT2559970.1"/>
    </source>
</evidence>
<feature type="region of interest" description="Disordered" evidence="1">
    <location>
        <begin position="149"/>
        <end position="170"/>
    </location>
</feature>
<feature type="signal peptide" evidence="2">
    <location>
        <begin position="1"/>
        <end position="18"/>
    </location>
</feature>
<keyword evidence="2" id="KW-0732">Signal</keyword>
<accession>A0A9X2W2V1</accession>
<organism evidence="3 4">
    <name type="scientific">Tsuneonella litorea</name>
    <dbReference type="NCBI Taxonomy" id="2976475"/>
    <lineage>
        <taxon>Bacteria</taxon>
        <taxon>Pseudomonadati</taxon>
        <taxon>Pseudomonadota</taxon>
        <taxon>Alphaproteobacteria</taxon>
        <taxon>Sphingomonadales</taxon>
        <taxon>Erythrobacteraceae</taxon>
        <taxon>Tsuneonella</taxon>
    </lineage>
</organism>